<dbReference type="EMBL" id="HG992341">
    <property type="protein sequence ID" value="CAE6813033.1"/>
    <property type="molecule type" value="Genomic_DNA"/>
</dbReference>
<evidence type="ECO:0000313" key="1">
    <source>
        <dbReference type="EMBL" id="CAE6738135.1"/>
    </source>
</evidence>
<sequence>MSDEETEVHRRQCEARYWLRQGYTDARSVALLQQLVAAKRGDQAAQDLRDEMREQWKSRRQWQKEQLL</sequence>
<dbReference type="Proteomes" id="UP000835287">
    <property type="component" value="Chromosome"/>
</dbReference>
<evidence type="ECO:0000313" key="2">
    <source>
        <dbReference type="EMBL" id="CAE6813033.1"/>
    </source>
</evidence>
<evidence type="ECO:0008006" key="4">
    <source>
        <dbReference type="Google" id="ProtNLM"/>
    </source>
</evidence>
<name>A0A2S7CCS1_9XANT</name>
<dbReference type="RefSeq" id="WP_011038127.1">
    <property type="nucleotide sequence ID" value="NZ_CP166095.2"/>
</dbReference>
<dbReference type="Pfam" id="PF24751">
    <property type="entry name" value="DUF7696"/>
    <property type="match status" value="1"/>
</dbReference>
<dbReference type="Proteomes" id="UP000835243">
    <property type="component" value="Chromosome"/>
</dbReference>
<protein>
    <recommendedName>
        <fullName evidence="4">Regulatory protein RecX</fullName>
    </recommendedName>
</protein>
<dbReference type="EMBL" id="HG992338">
    <property type="protein sequence ID" value="CAE6738135.1"/>
    <property type="molecule type" value="Genomic_DNA"/>
</dbReference>
<accession>A0A2S7CCS1</accession>
<dbReference type="InterPro" id="IPR056113">
    <property type="entry name" value="DUF7696"/>
</dbReference>
<dbReference type="EMBL" id="HG992338">
    <property type="protein sequence ID" value="CAE6738161.1"/>
    <property type="molecule type" value="Genomic_DNA"/>
</dbReference>
<proteinExistence type="predicted"/>
<organism evidence="2">
    <name type="scientific">Xanthomonas arboricola pv. corylina</name>
    <dbReference type="NCBI Taxonomy" id="487821"/>
    <lineage>
        <taxon>Bacteria</taxon>
        <taxon>Pseudomonadati</taxon>
        <taxon>Pseudomonadota</taxon>
        <taxon>Gammaproteobacteria</taxon>
        <taxon>Lysobacterales</taxon>
        <taxon>Lysobacteraceae</taxon>
        <taxon>Xanthomonas</taxon>
    </lineage>
</organism>
<keyword evidence="3" id="KW-1185">Reference proteome</keyword>
<reference evidence="2 3" key="1">
    <citation type="submission" date="2021-02" db="EMBL/GenBank/DDBJ databases">
        <authorList>
            <person name="Pothier F. J."/>
        </authorList>
    </citation>
    <scope>NUCLEOTIDE SEQUENCE</scope>
    <source>
        <strain evidence="1 3">301</strain>
        <strain evidence="2">CFBP 1159</strain>
    </source>
</reference>
<evidence type="ECO:0000313" key="3">
    <source>
        <dbReference type="Proteomes" id="UP000835287"/>
    </source>
</evidence>
<dbReference type="EMBL" id="HG992341">
    <property type="protein sequence ID" value="CAE6813057.1"/>
    <property type="molecule type" value="Genomic_DNA"/>
</dbReference>
<dbReference type="AlphaFoldDB" id="A0A2S7CCS1"/>
<gene>
    <name evidence="2" type="ORF">CFBP1159_31680</name>
    <name evidence="1" type="ORF">XAC301_13640</name>
</gene>